<comment type="similarity">
    <text evidence="2 13">Belongs to the carbohydrate kinase PfkB family.</text>
</comment>
<keyword evidence="13" id="KW-0539">Nucleus</keyword>
<dbReference type="GO" id="GO:0004001">
    <property type="term" value="F:adenosine kinase activity"/>
    <property type="evidence" value="ECO:0007669"/>
    <property type="project" value="UniProtKB-UniRule"/>
</dbReference>
<evidence type="ECO:0000256" key="3">
    <source>
        <dbReference type="ARBA" id="ARBA00012119"/>
    </source>
</evidence>
<comment type="subcellular location">
    <subcellularLocation>
        <location evidence="13">Nucleus</location>
    </subcellularLocation>
</comment>
<dbReference type="UniPathway" id="UPA00588">
    <property type="reaction ID" value="UER00659"/>
</dbReference>
<evidence type="ECO:0000256" key="6">
    <source>
        <dbReference type="ARBA" id="ARBA00022741"/>
    </source>
</evidence>
<dbReference type="InterPro" id="IPR029056">
    <property type="entry name" value="Ribokinase-like"/>
</dbReference>
<feature type="domain" description="Carbohydrate kinase PfkB" evidence="14">
    <location>
        <begin position="53"/>
        <end position="360"/>
    </location>
</feature>
<gene>
    <name evidence="16" type="primary">LOC117576184</name>
</gene>
<keyword evidence="4 13" id="KW-0808">Transferase</keyword>
<dbReference type="GO" id="GO:0005829">
    <property type="term" value="C:cytosol"/>
    <property type="evidence" value="ECO:0007669"/>
    <property type="project" value="TreeGrafter"/>
</dbReference>
<protein>
    <recommendedName>
        <fullName evidence="11 13">Adenosine kinase</fullName>
        <shortName evidence="13">AK</shortName>
        <ecNumber evidence="3 13">2.7.1.20</ecNumber>
    </recommendedName>
    <alternativeName>
        <fullName evidence="13">Adenosine 5'-phosphotransferase</fullName>
    </alternativeName>
</protein>
<dbReference type="OrthoDB" id="432447at2759"/>
<evidence type="ECO:0000313" key="16">
    <source>
        <dbReference type="RefSeq" id="XP_034116665.2"/>
    </source>
</evidence>
<sequence length="374" mass="42051">MKRALSVPLLLRCSRAWRIYVRNMADIPEGILIGFGNPLLDITKIVKDKIILEKYGLSENAAIIAEEKHSQLFIELSKMDDIIYSAGGACQNSMRIFQWIISKPYRAYFVGAIGTDNFGETLEKKASGDGVRALYQKRPEAPTGTCAVIVNGSNRSLVANLGASALFSEEWMKNNENMCYVKRAQYFYITGFFLAVNPPTVLQVARLSSENNRIFMLNFSAVFVPEQMKSQLDEILPYTDIVIGNKQEMLAYADTHNWNTKDVFEVGRRLQSMPKCNKRSRIVMITDAVCPVLCFQENDKVIEYPVPKVEQNQIVDTNGCGDAFVGGFLSQLVQQMPIDSCVRTGIFASQQVLRVVGIQIEKLPKFEQSFCSTK</sequence>
<proteinExistence type="inferred from homology"/>
<evidence type="ECO:0000256" key="11">
    <source>
        <dbReference type="ARBA" id="ARBA00068771"/>
    </source>
</evidence>
<dbReference type="GO" id="GO:0044209">
    <property type="term" value="P:AMP salvage"/>
    <property type="evidence" value="ECO:0007669"/>
    <property type="project" value="UniProtKB-UniRule"/>
</dbReference>
<dbReference type="GO" id="GO:0006144">
    <property type="term" value="P:purine nucleobase metabolic process"/>
    <property type="evidence" value="ECO:0007669"/>
    <property type="project" value="TreeGrafter"/>
</dbReference>
<dbReference type="GO" id="GO:0005524">
    <property type="term" value="F:ATP binding"/>
    <property type="evidence" value="ECO:0007669"/>
    <property type="project" value="UniProtKB-UniRule"/>
</dbReference>
<comment type="function">
    <text evidence="13">ATP dependent phosphorylation of adenosine and other related nucleoside analogs to monophosphate derivatives.</text>
</comment>
<evidence type="ECO:0000259" key="14">
    <source>
        <dbReference type="Pfam" id="PF00294"/>
    </source>
</evidence>
<dbReference type="SUPFAM" id="SSF53613">
    <property type="entry name" value="Ribokinase-like"/>
    <property type="match status" value="1"/>
</dbReference>
<dbReference type="GeneID" id="117576184"/>
<evidence type="ECO:0000256" key="4">
    <source>
        <dbReference type="ARBA" id="ARBA00022679"/>
    </source>
</evidence>
<keyword evidence="5 13" id="KW-0660">Purine salvage</keyword>
<organism evidence="15 16">
    <name type="scientific">Drosophila albomicans</name>
    <name type="common">Fruit fly</name>
    <dbReference type="NCBI Taxonomy" id="7291"/>
    <lineage>
        <taxon>Eukaryota</taxon>
        <taxon>Metazoa</taxon>
        <taxon>Ecdysozoa</taxon>
        <taxon>Arthropoda</taxon>
        <taxon>Hexapoda</taxon>
        <taxon>Insecta</taxon>
        <taxon>Pterygota</taxon>
        <taxon>Neoptera</taxon>
        <taxon>Endopterygota</taxon>
        <taxon>Diptera</taxon>
        <taxon>Brachycera</taxon>
        <taxon>Muscomorpha</taxon>
        <taxon>Ephydroidea</taxon>
        <taxon>Drosophilidae</taxon>
        <taxon>Drosophila</taxon>
    </lineage>
</organism>
<dbReference type="GO" id="GO:0005634">
    <property type="term" value="C:nucleus"/>
    <property type="evidence" value="ECO:0007669"/>
    <property type="project" value="UniProtKB-SubCell"/>
</dbReference>
<dbReference type="PRINTS" id="PR00989">
    <property type="entry name" value="ADENOKINASE"/>
</dbReference>
<evidence type="ECO:0000256" key="2">
    <source>
        <dbReference type="ARBA" id="ARBA00010688"/>
    </source>
</evidence>
<evidence type="ECO:0000256" key="8">
    <source>
        <dbReference type="ARBA" id="ARBA00022840"/>
    </source>
</evidence>
<comment type="cofactor">
    <cofactor evidence="13">
        <name>Mg(2+)</name>
        <dbReference type="ChEBI" id="CHEBI:18420"/>
    </cofactor>
    <text evidence="13">Binds 3 Mg(2+) ions per subunit.</text>
</comment>
<accession>A0A6P8XZC1</accession>
<dbReference type="AlphaFoldDB" id="A0A6P8XZC1"/>
<comment type="pathway">
    <text evidence="1 13">Purine metabolism; AMP biosynthesis via salvage pathway; AMP from adenosine: step 1/1.</text>
</comment>
<comment type="catalytic activity">
    <reaction evidence="10 13">
        <text>adenosine + ATP = AMP + ADP + H(+)</text>
        <dbReference type="Rhea" id="RHEA:20824"/>
        <dbReference type="ChEBI" id="CHEBI:15378"/>
        <dbReference type="ChEBI" id="CHEBI:16335"/>
        <dbReference type="ChEBI" id="CHEBI:30616"/>
        <dbReference type="ChEBI" id="CHEBI:456215"/>
        <dbReference type="ChEBI" id="CHEBI:456216"/>
        <dbReference type="EC" id="2.7.1.20"/>
    </reaction>
</comment>
<keyword evidence="9 13" id="KW-0460">Magnesium</keyword>
<evidence type="ECO:0000256" key="1">
    <source>
        <dbReference type="ARBA" id="ARBA00004801"/>
    </source>
</evidence>
<evidence type="ECO:0000256" key="7">
    <source>
        <dbReference type="ARBA" id="ARBA00022777"/>
    </source>
</evidence>
<dbReference type="PANTHER" id="PTHR45769">
    <property type="entry name" value="ADENOSINE KINASE"/>
    <property type="match status" value="1"/>
</dbReference>
<comment type="subunit">
    <text evidence="13">Monomer.</text>
</comment>
<dbReference type="Gene3D" id="3.40.1190.20">
    <property type="match status" value="1"/>
</dbReference>
<keyword evidence="7 13" id="KW-0418">Kinase</keyword>
<dbReference type="PANTHER" id="PTHR45769:SF3">
    <property type="entry name" value="ADENOSINE KINASE"/>
    <property type="match status" value="1"/>
</dbReference>
<evidence type="ECO:0000256" key="12">
    <source>
        <dbReference type="PIRSR" id="PIRSR601805-1"/>
    </source>
</evidence>
<dbReference type="FunFam" id="3.40.1190.20:FF:000076">
    <property type="entry name" value="Adenosine kinase"/>
    <property type="match status" value="1"/>
</dbReference>
<dbReference type="Gene3D" id="3.30.1110.10">
    <property type="match status" value="1"/>
</dbReference>
<evidence type="ECO:0000256" key="5">
    <source>
        <dbReference type="ARBA" id="ARBA00022726"/>
    </source>
</evidence>
<feature type="active site" description="Proton acceptor" evidence="12">
    <location>
        <position position="322"/>
    </location>
</feature>
<keyword evidence="6 13" id="KW-0547">Nucleotide-binding</keyword>
<keyword evidence="15" id="KW-1185">Reference proteome</keyword>
<evidence type="ECO:0000256" key="9">
    <source>
        <dbReference type="ARBA" id="ARBA00022842"/>
    </source>
</evidence>
<dbReference type="Pfam" id="PF00294">
    <property type="entry name" value="PfkB"/>
    <property type="match status" value="1"/>
</dbReference>
<evidence type="ECO:0000256" key="10">
    <source>
        <dbReference type="ARBA" id="ARBA00051362"/>
    </source>
</evidence>
<evidence type="ECO:0000256" key="13">
    <source>
        <dbReference type="RuleBase" id="RU368116"/>
    </source>
</evidence>
<dbReference type="CDD" id="cd01168">
    <property type="entry name" value="adenosine_kinase"/>
    <property type="match status" value="1"/>
</dbReference>
<dbReference type="Proteomes" id="UP000515160">
    <property type="component" value="Chromosome 2R"/>
</dbReference>
<reference evidence="16" key="1">
    <citation type="submission" date="2025-08" db="UniProtKB">
        <authorList>
            <consortium name="RefSeq"/>
        </authorList>
    </citation>
    <scope>IDENTIFICATION</scope>
    <source>
        <strain evidence="16">15112-1751.03</strain>
        <tissue evidence="16">Whole Adult</tissue>
    </source>
</reference>
<evidence type="ECO:0000313" key="15">
    <source>
        <dbReference type="Proteomes" id="UP000515160"/>
    </source>
</evidence>
<dbReference type="InterPro" id="IPR011611">
    <property type="entry name" value="PfkB_dom"/>
</dbReference>
<name>A0A6P8XZC1_DROAB</name>
<dbReference type="RefSeq" id="XP_034116665.2">
    <property type="nucleotide sequence ID" value="XM_034260774.2"/>
</dbReference>
<dbReference type="InterPro" id="IPR001805">
    <property type="entry name" value="Adenokinase"/>
</dbReference>
<dbReference type="GO" id="GO:0006166">
    <property type="term" value="P:purine ribonucleoside salvage"/>
    <property type="evidence" value="ECO:0007669"/>
    <property type="project" value="UniProtKB-KW"/>
</dbReference>
<dbReference type="EC" id="2.7.1.20" evidence="3 13"/>
<keyword evidence="8 13" id="KW-0067">ATP-binding</keyword>